<accession>A0A9D1ZJN8</accession>
<sequence>MTQPTSSLESRPHTSDIPTTLEQLMQQKASLRQQIEAQKAVMARISYEVTAPFTPAVHKGNSLLRAFNRGMAVFDGVMLGLKMMRQVKSIFGKKSRYRY</sequence>
<protein>
    <submittedName>
        <fullName evidence="1">Uncharacterized protein</fullName>
    </submittedName>
</protein>
<dbReference type="AlphaFoldDB" id="A0A9D1ZJN8"/>
<name>A0A9D1ZJN8_9BACE</name>
<reference evidence="1" key="1">
    <citation type="journal article" date="2021" name="PeerJ">
        <title>Extensive microbial diversity within the chicken gut microbiome revealed by metagenomics and culture.</title>
        <authorList>
            <person name="Gilroy R."/>
            <person name="Ravi A."/>
            <person name="Getino M."/>
            <person name="Pursley I."/>
            <person name="Horton D.L."/>
            <person name="Alikhan N.F."/>
            <person name="Baker D."/>
            <person name="Gharbi K."/>
            <person name="Hall N."/>
            <person name="Watson M."/>
            <person name="Adriaenssens E.M."/>
            <person name="Foster-Nyarko E."/>
            <person name="Jarju S."/>
            <person name="Secka A."/>
            <person name="Antonio M."/>
            <person name="Oren A."/>
            <person name="Chaudhuri R.R."/>
            <person name="La Ragione R."/>
            <person name="Hildebrand F."/>
            <person name="Pallen M.J."/>
        </authorList>
    </citation>
    <scope>NUCLEOTIDE SEQUENCE</scope>
    <source>
        <strain evidence="1">Gambia2-208</strain>
    </source>
</reference>
<comment type="caution">
    <text evidence="1">The sequence shown here is derived from an EMBL/GenBank/DDBJ whole genome shotgun (WGS) entry which is preliminary data.</text>
</comment>
<proteinExistence type="predicted"/>
<reference evidence="1" key="2">
    <citation type="submission" date="2021-04" db="EMBL/GenBank/DDBJ databases">
        <authorList>
            <person name="Gilroy R."/>
        </authorList>
    </citation>
    <scope>NUCLEOTIDE SEQUENCE</scope>
    <source>
        <strain evidence="1">Gambia2-208</strain>
    </source>
</reference>
<dbReference type="Proteomes" id="UP000886851">
    <property type="component" value="Unassembled WGS sequence"/>
</dbReference>
<gene>
    <name evidence="1" type="ORF">H9824_01650</name>
</gene>
<evidence type="ECO:0000313" key="1">
    <source>
        <dbReference type="EMBL" id="HIY87392.1"/>
    </source>
</evidence>
<dbReference type="EMBL" id="DXCV01000015">
    <property type="protein sequence ID" value="HIY87392.1"/>
    <property type="molecule type" value="Genomic_DNA"/>
</dbReference>
<organism evidence="1 2">
    <name type="scientific">Candidatus Bacteroides pullicola</name>
    <dbReference type="NCBI Taxonomy" id="2838475"/>
    <lineage>
        <taxon>Bacteria</taxon>
        <taxon>Pseudomonadati</taxon>
        <taxon>Bacteroidota</taxon>
        <taxon>Bacteroidia</taxon>
        <taxon>Bacteroidales</taxon>
        <taxon>Bacteroidaceae</taxon>
        <taxon>Bacteroides</taxon>
    </lineage>
</organism>
<evidence type="ECO:0000313" key="2">
    <source>
        <dbReference type="Proteomes" id="UP000886851"/>
    </source>
</evidence>